<organism evidence="1">
    <name type="scientific">Ophidiomyces ophidiicola</name>
    <dbReference type="NCBI Taxonomy" id="1387563"/>
    <lineage>
        <taxon>Eukaryota</taxon>
        <taxon>Fungi</taxon>
        <taxon>Dikarya</taxon>
        <taxon>Ascomycota</taxon>
        <taxon>Pezizomycotina</taxon>
        <taxon>Eurotiomycetes</taxon>
        <taxon>Eurotiomycetidae</taxon>
        <taxon>Onygenales</taxon>
        <taxon>Onygenaceae</taxon>
        <taxon>Ophidiomyces</taxon>
    </lineage>
</organism>
<proteinExistence type="predicted"/>
<evidence type="ECO:0000313" key="1">
    <source>
        <dbReference type="EMBL" id="KAI2384896.1"/>
    </source>
</evidence>
<sequence>MKAGLLALSLLAAVLRPAFAQSRSLEKRADGKEDDNAQKPTIFNGVTVPPMKELPAQGFEDNIKDGYWFIKYHSPYCPHCQAVQPTWQTLYEFYYTSNPLKSSTVKQASSPESSLNSFQGYYNFHFASMNCVTNGDKCEELGVMEWPTFSLYHNGKLVEKFSDQKNIETLSRFTEKWLESIKPGSRPRNKIALPEPGATKTPDSGSGQNPGNPQSAPSKDLNKPPQNKDADKKGPTPNLQGISVPLTAESFQKLVTTTRDPWFVKFYAPWCSHCQALAPVWSQMAKDLKGKLNIGEVNCEVEKRLCKDARVNAYPTMYFFRGGERVEYEGLRGLGDLVKYAKKAVDVVGSGVQLVDATEFKKMEETEEVIFLYFFDHATTSEDFAALDRLTLSLVGRARLVKTNSTLLAERFKISTWPRLLVSRDGRPSYYTALAPKDMRDFRQILTWMQKVWLPIVPEMTTSNAREIMDGKYVVLGILNRQRSDEFIQDKRELKNAALEWMEKQTKLFQLERQELRDAKELRIEEADDRGDQRALRAAKNTRITIKEDDKKQVAFAWVDGIFWDRWIRTHFGIDVKNGERVVINDEENRRYWDTTPNGGYIVPSRTSILETLTHIVSSPSKLKSKSTVGVVEGFFYSVRSFTTSHPIITLCLLAVALFTGSLIARGRFRRSARSAGGLLGNAGGSSGGFFHLDGKEGMLGGGGGGKVD</sequence>
<protein>
    <submittedName>
        <fullName evidence="1">Uncharacterized protein</fullName>
    </submittedName>
</protein>
<reference evidence="1" key="1">
    <citation type="journal article" date="2022" name="bioRxiv">
        <title>Population genetic analysis of Ophidiomyces ophidiicola, the causative agent of snake fungal disease, indicates recent introductions to the USA.</title>
        <authorList>
            <person name="Ladner J.T."/>
            <person name="Palmer J.M."/>
            <person name="Ettinger C.L."/>
            <person name="Stajich J.E."/>
            <person name="Farrell T.M."/>
            <person name="Glorioso B.M."/>
            <person name="Lawson B."/>
            <person name="Price S.J."/>
            <person name="Stengle A.G."/>
            <person name="Grear D.A."/>
            <person name="Lorch J.M."/>
        </authorList>
    </citation>
    <scope>NUCLEOTIDE SEQUENCE</scope>
    <source>
        <strain evidence="1">NWHC 24266-5</strain>
    </source>
</reference>
<name>A0ACB8UVQ3_9EURO</name>
<dbReference type="EMBL" id="JALBCA010000066">
    <property type="protein sequence ID" value="KAI2384896.1"/>
    <property type="molecule type" value="Genomic_DNA"/>
</dbReference>
<accession>A0ACB8UVQ3</accession>
<comment type="caution">
    <text evidence="1">The sequence shown here is derived from an EMBL/GenBank/DDBJ whole genome shotgun (WGS) entry which is preliminary data.</text>
</comment>
<gene>
    <name evidence="1" type="ORF">LOY88_004420</name>
</gene>